<name>A0A9N7UIA2_PLEPL</name>
<dbReference type="Proteomes" id="UP001153269">
    <property type="component" value="Unassembled WGS sequence"/>
</dbReference>
<proteinExistence type="predicted"/>
<comment type="caution">
    <text evidence="2">The sequence shown here is derived from an EMBL/GenBank/DDBJ whole genome shotgun (WGS) entry which is preliminary data.</text>
</comment>
<evidence type="ECO:0000313" key="2">
    <source>
        <dbReference type="EMBL" id="CAB1430972.1"/>
    </source>
</evidence>
<protein>
    <submittedName>
        <fullName evidence="2">Uncharacterized protein</fullName>
    </submittedName>
</protein>
<dbReference type="AlphaFoldDB" id="A0A9N7UIA2"/>
<feature type="region of interest" description="Disordered" evidence="1">
    <location>
        <begin position="125"/>
        <end position="146"/>
    </location>
</feature>
<accession>A0A9N7UIA2</accession>
<keyword evidence="3" id="KW-1185">Reference proteome</keyword>
<reference evidence="2" key="1">
    <citation type="submission" date="2020-03" db="EMBL/GenBank/DDBJ databases">
        <authorList>
            <person name="Weist P."/>
        </authorList>
    </citation>
    <scope>NUCLEOTIDE SEQUENCE</scope>
</reference>
<sequence>MHANRPYCAFRHHPKECNDSYCPQRAACAAVSPFAVPTHSQAVSLPVALRRSPAVRAERRPTLRVLQTANESHMRKATADPALAYRAGFPSPDKGGGLDVELAMPPHLTEVSSNEERGEFELDACRTRGMRARPGGRHTTAPEGFR</sequence>
<gene>
    <name evidence="2" type="ORF">PLEPLA_LOCUS18968</name>
</gene>
<dbReference type="EMBL" id="CADEAL010001292">
    <property type="protein sequence ID" value="CAB1430972.1"/>
    <property type="molecule type" value="Genomic_DNA"/>
</dbReference>
<evidence type="ECO:0000313" key="3">
    <source>
        <dbReference type="Proteomes" id="UP001153269"/>
    </source>
</evidence>
<organism evidence="2 3">
    <name type="scientific">Pleuronectes platessa</name>
    <name type="common">European plaice</name>
    <dbReference type="NCBI Taxonomy" id="8262"/>
    <lineage>
        <taxon>Eukaryota</taxon>
        <taxon>Metazoa</taxon>
        <taxon>Chordata</taxon>
        <taxon>Craniata</taxon>
        <taxon>Vertebrata</taxon>
        <taxon>Euteleostomi</taxon>
        <taxon>Actinopterygii</taxon>
        <taxon>Neopterygii</taxon>
        <taxon>Teleostei</taxon>
        <taxon>Neoteleostei</taxon>
        <taxon>Acanthomorphata</taxon>
        <taxon>Carangaria</taxon>
        <taxon>Pleuronectiformes</taxon>
        <taxon>Pleuronectoidei</taxon>
        <taxon>Pleuronectidae</taxon>
        <taxon>Pleuronectes</taxon>
    </lineage>
</organism>
<evidence type="ECO:0000256" key="1">
    <source>
        <dbReference type="SAM" id="MobiDB-lite"/>
    </source>
</evidence>